<dbReference type="AlphaFoldDB" id="A0A855MHZ9"/>
<keyword evidence="1" id="KW-0862">Zinc</keyword>
<dbReference type="RefSeq" id="WP_103971449.1">
    <property type="nucleotide sequence ID" value="NZ_CP065030.1"/>
</dbReference>
<reference evidence="3" key="1">
    <citation type="submission" date="2017-12" db="EMBL/GenBank/DDBJ databases">
        <title>First report on the novel genomospecies/subspecies of Pectobacterium carotovorum in Russia.</title>
        <authorList>
            <person name="Shirshikov F.V."/>
            <person name="Miroshnikov K."/>
            <person name="Toshakov S.V."/>
            <person name="Kabanova A.P."/>
            <person name="Barannik A.P."/>
            <person name="Shneider M."/>
            <person name="Ignatov A.N."/>
            <person name="Miroshnikov K.A."/>
        </authorList>
    </citation>
    <scope>NUCLEOTIDE SEQUENCE [LARGE SCALE GENOMIC DNA]</scope>
    <source>
        <strain evidence="3">F131</strain>
    </source>
</reference>
<evidence type="ECO:0000313" key="4">
    <source>
        <dbReference type="EMBL" id="QPK15938.1"/>
    </source>
</evidence>
<dbReference type="PROSITE" id="PS50966">
    <property type="entry name" value="ZF_SWIM"/>
    <property type="match status" value="1"/>
</dbReference>
<feature type="domain" description="SWIM-type" evidence="2">
    <location>
        <begin position="53"/>
        <end position="86"/>
    </location>
</feature>
<proteinExistence type="predicted"/>
<keyword evidence="1" id="KW-0863">Zinc-finger</keyword>
<dbReference type="Proteomes" id="UP000237284">
    <property type="component" value="Chromosome"/>
</dbReference>
<evidence type="ECO:0000313" key="3">
    <source>
        <dbReference type="EMBL" id="POY50295.1"/>
    </source>
</evidence>
<sequence>MSWQSLYLNYDDDALSVFANVGLLRRAKKDLAGDKVALVTDAGQEGHFVSDGQQVVLNAQGIQTARCDCPASGCCKHILAAVLWLQAHAEGGAEQASPLSEETTVPPIDVLAEILQLDPDALMKQVGKGQTRHAARFVQMWAEELVRTESLPNQLKIHLPTLESPVIYLAGAGFAGMLSDFLREKQPALHLAAIACLFAANQRVWPWPEDCLVQETQVRALHADERALIATLNAFIQDIMNQGLSHISKSSARQLHLLNMSARAEGLPRLAGYLRNVSGQVSLLADRHYSLEERDVLLFIARLSAYLYQLEQATPERLLHLRGQVRRQYQQQPEALSLVPLGAQWWATEGGARGATFSFWDSENQQLVHCTQARADYHDVTFSQQGVWQGQAMWKQLGEHIMRAPFTLHHPRFSDDGKLAAGGDSYANLEGSPWPAVAYAQCKSTCGIADWSQLFHYFEQENQDYPQPLLLHVNRYEPVVWNEVEQRVVWPIFDDADNALYLSLNWEKTQHQRIDRLKQATQQKWAIVAVLVQPRRRGNDIDLHPYSLLVSDGSVVTAFCLDFQTIKTKKTVPSFISHIQTLFAERKQRKTVQRPLPTLAQRVCHPILDVLDAQACTGRRYLTSTQRDQLQHSMKTANELGLTLVENALSHYLAQPQPEVDSLLRIVFLCDRLQRFQNGLPIVLRQSSSA</sequence>
<protein>
    <submittedName>
        <fullName evidence="4">SWIM zinc finger family protein</fullName>
    </submittedName>
</protein>
<reference evidence="4 5" key="2">
    <citation type="submission" date="2020-11" db="EMBL/GenBank/DDBJ databases">
        <title>Complete genome sequence of Pectobacterium versatile F131.</title>
        <authorList>
            <person name="Shirshikov F.V."/>
            <person name="Miroshnikov K."/>
            <person name="Toshakov S.V."/>
            <person name="Kabanova A.P."/>
            <person name="Barannik A.P."/>
            <person name="Shneider M."/>
            <person name="Ignatov A.N."/>
            <person name="Miroshnikov K.A."/>
            <person name="Mikhailova Y.V."/>
            <person name="Shelenkov A."/>
            <person name="Yanushevich Y.G."/>
            <person name="Evseev P.V."/>
        </authorList>
    </citation>
    <scope>NUCLEOTIDE SEQUENCE [LARGE SCALE GENOMIC DNA]</scope>
    <source>
        <strain evidence="4 5">F131</strain>
    </source>
</reference>
<gene>
    <name evidence="4" type="ORF">F131LOC_000560</name>
    <name evidence="3" type="ORF">F131LOC_01843</name>
</gene>
<name>A0A855MHZ9_9GAMM</name>
<dbReference type="Pfam" id="PF04434">
    <property type="entry name" value="SWIM"/>
    <property type="match status" value="1"/>
</dbReference>
<evidence type="ECO:0000259" key="2">
    <source>
        <dbReference type="PROSITE" id="PS50966"/>
    </source>
</evidence>
<dbReference type="GO" id="GO:0008270">
    <property type="term" value="F:zinc ion binding"/>
    <property type="evidence" value="ECO:0007669"/>
    <property type="project" value="UniProtKB-KW"/>
</dbReference>
<dbReference type="EMBL" id="CP065030">
    <property type="protein sequence ID" value="QPK15938.1"/>
    <property type="molecule type" value="Genomic_DNA"/>
</dbReference>
<organism evidence="3">
    <name type="scientific">Pectobacterium versatile</name>
    <dbReference type="NCBI Taxonomy" id="2488639"/>
    <lineage>
        <taxon>Bacteria</taxon>
        <taxon>Pseudomonadati</taxon>
        <taxon>Pseudomonadota</taxon>
        <taxon>Gammaproteobacteria</taxon>
        <taxon>Enterobacterales</taxon>
        <taxon>Pectobacteriaceae</taxon>
        <taxon>Pectobacterium</taxon>
    </lineage>
</organism>
<evidence type="ECO:0000256" key="1">
    <source>
        <dbReference type="PROSITE-ProRule" id="PRU00325"/>
    </source>
</evidence>
<dbReference type="InterPro" id="IPR007527">
    <property type="entry name" value="Znf_SWIM"/>
</dbReference>
<evidence type="ECO:0000313" key="5">
    <source>
        <dbReference type="Proteomes" id="UP000237284"/>
    </source>
</evidence>
<accession>A0A855MHZ9</accession>
<keyword evidence="1" id="KW-0479">Metal-binding</keyword>
<dbReference type="EMBL" id="PDVW01000008">
    <property type="protein sequence ID" value="POY50295.1"/>
    <property type="molecule type" value="Genomic_DNA"/>
</dbReference>